<protein>
    <submittedName>
        <fullName evidence="1">Uncharacterized protein</fullName>
    </submittedName>
</protein>
<evidence type="ECO:0000313" key="2">
    <source>
        <dbReference type="Proteomes" id="UP000828390"/>
    </source>
</evidence>
<comment type="caution">
    <text evidence="1">The sequence shown here is derived from an EMBL/GenBank/DDBJ whole genome shotgun (WGS) entry which is preliminary data.</text>
</comment>
<organism evidence="1 2">
    <name type="scientific">Dreissena polymorpha</name>
    <name type="common">Zebra mussel</name>
    <name type="synonym">Mytilus polymorpha</name>
    <dbReference type="NCBI Taxonomy" id="45954"/>
    <lineage>
        <taxon>Eukaryota</taxon>
        <taxon>Metazoa</taxon>
        <taxon>Spiralia</taxon>
        <taxon>Lophotrochozoa</taxon>
        <taxon>Mollusca</taxon>
        <taxon>Bivalvia</taxon>
        <taxon>Autobranchia</taxon>
        <taxon>Heteroconchia</taxon>
        <taxon>Euheterodonta</taxon>
        <taxon>Imparidentia</taxon>
        <taxon>Neoheterodontei</taxon>
        <taxon>Myida</taxon>
        <taxon>Dreissenoidea</taxon>
        <taxon>Dreissenidae</taxon>
        <taxon>Dreissena</taxon>
    </lineage>
</organism>
<name>A0A9D3YA88_DREPO</name>
<sequence>MLKPRTITSHVVVIIACAEISDTEESGRQVDVLGIVSDVAAGVTSPIRSQPSIRNP</sequence>
<accession>A0A9D3YA88</accession>
<dbReference type="AlphaFoldDB" id="A0A9D3YA88"/>
<proteinExistence type="predicted"/>
<dbReference type="PROSITE" id="PS51257">
    <property type="entry name" value="PROKAR_LIPOPROTEIN"/>
    <property type="match status" value="1"/>
</dbReference>
<reference evidence="1" key="1">
    <citation type="journal article" date="2019" name="bioRxiv">
        <title>The Genome of the Zebra Mussel, Dreissena polymorpha: A Resource for Invasive Species Research.</title>
        <authorList>
            <person name="McCartney M.A."/>
            <person name="Auch B."/>
            <person name="Kono T."/>
            <person name="Mallez S."/>
            <person name="Zhang Y."/>
            <person name="Obille A."/>
            <person name="Becker A."/>
            <person name="Abrahante J.E."/>
            <person name="Garbe J."/>
            <person name="Badalamenti J.P."/>
            <person name="Herman A."/>
            <person name="Mangelson H."/>
            <person name="Liachko I."/>
            <person name="Sullivan S."/>
            <person name="Sone E.D."/>
            <person name="Koren S."/>
            <person name="Silverstein K.A.T."/>
            <person name="Beckman K.B."/>
            <person name="Gohl D.M."/>
        </authorList>
    </citation>
    <scope>NUCLEOTIDE SEQUENCE</scope>
    <source>
        <strain evidence="1">Duluth1</strain>
        <tissue evidence="1">Whole animal</tissue>
    </source>
</reference>
<reference evidence="1" key="2">
    <citation type="submission" date="2020-11" db="EMBL/GenBank/DDBJ databases">
        <authorList>
            <person name="McCartney M.A."/>
            <person name="Auch B."/>
            <person name="Kono T."/>
            <person name="Mallez S."/>
            <person name="Becker A."/>
            <person name="Gohl D.M."/>
            <person name="Silverstein K.A.T."/>
            <person name="Koren S."/>
            <person name="Bechman K.B."/>
            <person name="Herman A."/>
            <person name="Abrahante J.E."/>
            <person name="Garbe J."/>
        </authorList>
    </citation>
    <scope>NUCLEOTIDE SEQUENCE</scope>
    <source>
        <strain evidence="1">Duluth1</strain>
        <tissue evidence="1">Whole animal</tissue>
    </source>
</reference>
<evidence type="ECO:0000313" key="1">
    <source>
        <dbReference type="EMBL" id="KAH3694727.1"/>
    </source>
</evidence>
<dbReference type="EMBL" id="JAIWYP010000016">
    <property type="protein sequence ID" value="KAH3694727.1"/>
    <property type="molecule type" value="Genomic_DNA"/>
</dbReference>
<keyword evidence="2" id="KW-1185">Reference proteome</keyword>
<dbReference type="Proteomes" id="UP000828390">
    <property type="component" value="Unassembled WGS sequence"/>
</dbReference>
<gene>
    <name evidence="1" type="ORF">DPMN_082168</name>
</gene>